<dbReference type="EMBL" id="JAHQIW010001375">
    <property type="protein sequence ID" value="KAJ1352410.1"/>
    <property type="molecule type" value="Genomic_DNA"/>
</dbReference>
<proteinExistence type="predicted"/>
<reference evidence="1" key="1">
    <citation type="submission" date="2021-06" db="EMBL/GenBank/DDBJ databases">
        <title>Parelaphostrongylus tenuis whole genome reference sequence.</title>
        <authorList>
            <person name="Garwood T.J."/>
            <person name="Larsen P.A."/>
            <person name="Fountain-Jones N.M."/>
            <person name="Garbe J.R."/>
            <person name="Macchietto M.G."/>
            <person name="Kania S.A."/>
            <person name="Gerhold R.W."/>
            <person name="Richards J.E."/>
            <person name="Wolf T.M."/>
        </authorList>
    </citation>
    <scope>NUCLEOTIDE SEQUENCE</scope>
    <source>
        <strain evidence="1">MNPRO001-30</strain>
        <tissue evidence="1">Meninges</tissue>
    </source>
</reference>
<protein>
    <submittedName>
        <fullName evidence="1">Uncharacterized protein</fullName>
    </submittedName>
</protein>
<organism evidence="1 2">
    <name type="scientific">Parelaphostrongylus tenuis</name>
    <name type="common">Meningeal worm</name>
    <dbReference type="NCBI Taxonomy" id="148309"/>
    <lineage>
        <taxon>Eukaryota</taxon>
        <taxon>Metazoa</taxon>
        <taxon>Ecdysozoa</taxon>
        <taxon>Nematoda</taxon>
        <taxon>Chromadorea</taxon>
        <taxon>Rhabditida</taxon>
        <taxon>Rhabditina</taxon>
        <taxon>Rhabditomorpha</taxon>
        <taxon>Strongyloidea</taxon>
        <taxon>Metastrongylidae</taxon>
        <taxon>Parelaphostrongylus</taxon>
    </lineage>
</organism>
<comment type="caution">
    <text evidence="1">The sequence shown here is derived from an EMBL/GenBank/DDBJ whole genome shotgun (WGS) entry which is preliminary data.</text>
</comment>
<name>A0AAD5M578_PARTN</name>
<dbReference type="Proteomes" id="UP001196413">
    <property type="component" value="Unassembled WGS sequence"/>
</dbReference>
<accession>A0AAD5M578</accession>
<sequence>MAGMTGNCIMIGNTVSSICTKAAGMMCMYESPYTDIVPVPAQHRTFSGTVSTNNIIMANWPIQMWRSVMNRAARSLANRPFEQHFIAASVTVSG</sequence>
<keyword evidence="2" id="KW-1185">Reference proteome</keyword>
<gene>
    <name evidence="1" type="ORF">KIN20_008738</name>
</gene>
<evidence type="ECO:0000313" key="1">
    <source>
        <dbReference type="EMBL" id="KAJ1352410.1"/>
    </source>
</evidence>
<evidence type="ECO:0000313" key="2">
    <source>
        <dbReference type="Proteomes" id="UP001196413"/>
    </source>
</evidence>
<dbReference type="AlphaFoldDB" id="A0AAD5M578"/>